<evidence type="ECO:0000259" key="2">
    <source>
        <dbReference type="Pfam" id="PF16982"/>
    </source>
</evidence>
<evidence type="ECO:0000313" key="4">
    <source>
        <dbReference type="Proteomes" id="UP000280696"/>
    </source>
</evidence>
<proteinExistence type="predicted"/>
<dbReference type="InterPro" id="IPR031564">
    <property type="entry name" value="Flp1-like"/>
</dbReference>
<comment type="caution">
    <text evidence="3">The sequence shown here is derived from an EMBL/GenBank/DDBJ whole genome shotgun (WGS) entry which is preliminary data.</text>
</comment>
<evidence type="ECO:0000256" key="1">
    <source>
        <dbReference type="SAM" id="Phobius"/>
    </source>
</evidence>
<sequence length="61" mass="6864">MRRKFNKLKKLWKDTSGMGTVEMILIIVVLIGLVLIFKTQIRELAATIFEKISADSAAILS</sequence>
<reference evidence="3 4" key="1">
    <citation type="submission" date="2018-09" db="EMBL/GenBank/DDBJ databases">
        <title>Murine metabolic-syndrome-specific gut microbial biobank.</title>
        <authorList>
            <person name="Liu C."/>
        </authorList>
    </citation>
    <scope>NUCLEOTIDE SEQUENCE [LARGE SCALE GENOMIC DNA]</scope>
    <source>
        <strain evidence="3 4">0.1xD8-82</strain>
    </source>
</reference>
<organism evidence="3 4">
    <name type="scientific">Parablautia intestinalis</name>
    <dbReference type="NCBI Taxonomy" id="2320100"/>
    <lineage>
        <taxon>Bacteria</taxon>
        <taxon>Bacillati</taxon>
        <taxon>Bacillota</taxon>
        <taxon>Clostridia</taxon>
        <taxon>Lachnospirales</taxon>
        <taxon>Lachnospiraceae</taxon>
        <taxon>Parablautia</taxon>
    </lineage>
</organism>
<dbReference type="Pfam" id="PF16982">
    <property type="entry name" value="Flp1_like"/>
    <property type="match status" value="1"/>
</dbReference>
<keyword evidence="1" id="KW-0472">Membrane</keyword>
<dbReference type="EMBL" id="RAYQ01000006">
    <property type="protein sequence ID" value="RKI92135.1"/>
    <property type="molecule type" value="Genomic_DNA"/>
</dbReference>
<keyword evidence="1" id="KW-0812">Transmembrane</keyword>
<feature type="transmembrane region" description="Helical" evidence="1">
    <location>
        <begin position="20"/>
        <end position="37"/>
    </location>
</feature>
<accession>A0A3A9B0E0</accession>
<dbReference type="Proteomes" id="UP000280696">
    <property type="component" value="Unassembled WGS sequence"/>
</dbReference>
<keyword evidence="1" id="KW-1133">Transmembrane helix</keyword>
<dbReference type="AlphaFoldDB" id="A0A3A9B0E0"/>
<gene>
    <name evidence="3" type="ORF">D7V94_08535</name>
</gene>
<keyword evidence="4" id="KW-1185">Reference proteome</keyword>
<feature type="domain" description="Putative Flagellin Flp1-like" evidence="2">
    <location>
        <begin position="10"/>
        <end position="55"/>
    </location>
</feature>
<evidence type="ECO:0000313" key="3">
    <source>
        <dbReference type="EMBL" id="RKI92135.1"/>
    </source>
</evidence>
<name>A0A3A9B0E0_9FIRM</name>
<protein>
    <recommendedName>
        <fullName evidence="2">Putative Flagellin Flp1-like domain-containing protein</fullName>
    </recommendedName>
</protein>